<feature type="domain" description="Protein kinase" evidence="7">
    <location>
        <begin position="1"/>
        <end position="158"/>
    </location>
</feature>
<dbReference type="Proteomes" id="UP000192578">
    <property type="component" value="Unassembled WGS sequence"/>
</dbReference>
<dbReference type="SMART" id="SM00220">
    <property type="entry name" value="S_TKc"/>
    <property type="match status" value="1"/>
</dbReference>
<dbReference type="InterPro" id="IPR011009">
    <property type="entry name" value="Kinase-like_dom_sf"/>
</dbReference>
<evidence type="ECO:0000256" key="1">
    <source>
        <dbReference type="ARBA" id="ARBA00022527"/>
    </source>
</evidence>
<keyword evidence="1" id="KW-0723">Serine/threonine-protein kinase</keyword>
<dbReference type="SUPFAM" id="SSF56112">
    <property type="entry name" value="Protein kinase-like (PK-like)"/>
    <property type="match status" value="1"/>
</dbReference>
<dbReference type="Pfam" id="PF00069">
    <property type="entry name" value="Pkinase"/>
    <property type="match status" value="1"/>
</dbReference>
<dbReference type="GO" id="GO:0005524">
    <property type="term" value="F:ATP binding"/>
    <property type="evidence" value="ECO:0007669"/>
    <property type="project" value="UniProtKB-KW"/>
</dbReference>
<evidence type="ECO:0000259" key="7">
    <source>
        <dbReference type="PROSITE" id="PS50011"/>
    </source>
</evidence>
<accession>A0A9X6NMN7</accession>
<dbReference type="OrthoDB" id="10058044at2759"/>
<dbReference type="AlphaFoldDB" id="A0A9X6NMN7"/>
<evidence type="ECO:0000256" key="5">
    <source>
        <dbReference type="ARBA" id="ARBA00022840"/>
    </source>
</evidence>
<reference evidence="9" key="1">
    <citation type="submission" date="2017-01" db="EMBL/GenBank/DDBJ databases">
        <title>Comparative genomics of anhydrobiosis in the tardigrade Hypsibius dujardini.</title>
        <authorList>
            <person name="Yoshida Y."/>
            <person name="Koutsovoulos G."/>
            <person name="Laetsch D."/>
            <person name="Stevens L."/>
            <person name="Kumar S."/>
            <person name="Horikawa D."/>
            <person name="Ishino K."/>
            <person name="Komine S."/>
            <person name="Tomita M."/>
            <person name="Blaxter M."/>
            <person name="Arakawa K."/>
        </authorList>
    </citation>
    <scope>NUCLEOTIDE SEQUENCE [LARGE SCALE GENOMIC DNA]</scope>
    <source>
        <strain evidence="9">Z151</strain>
    </source>
</reference>
<dbReference type="PROSITE" id="PS50011">
    <property type="entry name" value="PROTEIN_KINASE_DOM"/>
    <property type="match status" value="1"/>
</dbReference>
<dbReference type="GO" id="GO:0004690">
    <property type="term" value="F:cyclic nucleotide-dependent protein kinase activity"/>
    <property type="evidence" value="ECO:0007669"/>
    <property type="project" value="UniProtKB-ARBA"/>
</dbReference>
<evidence type="ECO:0000256" key="3">
    <source>
        <dbReference type="ARBA" id="ARBA00022741"/>
    </source>
</evidence>
<evidence type="ECO:0000256" key="4">
    <source>
        <dbReference type="ARBA" id="ARBA00022777"/>
    </source>
</evidence>
<protein>
    <submittedName>
        <fullName evidence="8">cAMP-dependent protein kinase catalytic subunit alpha</fullName>
    </submittedName>
</protein>
<evidence type="ECO:0000313" key="8">
    <source>
        <dbReference type="EMBL" id="OWA55733.1"/>
    </source>
</evidence>
<name>A0A9X6NMN7_HYPEX</name>
<feature type="compositionally biased region" description="Basic and acidic residues" evidence="6">
    <location>
        <begin position="185"/>
        <end position="195"/>
    </location>
</feature>
<evidence type="ECO:0000256" key="2">
    <source>
        <dbReference type="ARBA" id="ARBA00022679"/>
    </source>
</evidence>
<keyword evidence="4 8" id="KW-0418">Kinase</keyword>
<sequence>YLHVMEVILRDLRLENVVICKDGYVKLVDLGNSVLKSEQTRTWYEDYRPGMKKVPAQLGFRPPEVWLNEKYGPEVDWWSFGLLLYKLYSGNDCFPEEPPSQFYEEHMKRKIFDLHYDTPRWFTAADRKMFKELLMIEPKDRLGSLPEGVLAVKNHPWFRGISWISVYGGLEKKAEIPAAAAVREDPGDNYEKFPEELQDSSGVENPFPYGYQFDRF</sequence>
<comment type="caution">
    <text evidence="8">The sequence shown here is derived from an EMBL/GenBank/DDBJ whole genome shotgun (WGS) entry which is preliminary data.</text>
</comment>
<gene>
    <name evidence="8" type="ORF">BV898_20121</name>
</gene>
<keyword evidence="5" id="KW-0067">ATP-binding</keyword>
<keyword evidence="3" id="KW-0547">Nucleotide-binding</keyword>
<dbReference type="PANTHER" id="PTHR24353">
    <property type="entry name" value="CYCLIC NUCLEOTIDE-DEPENDENT PROTEIN KINASE"/>
    <property type="match status" value="1"/>
</dbReference>
<keyword evidence="2" id="KW-0808">Transferase</keyword>
<dbReference type="Gene3D" id="3.30.200.20">
    <property type="entry name" value="Phosphorylase Kinase, domain 1"/>
    <property type="match status" value="1"/>
</dbReference>
<proteinExistence type="predicted"/>
<dbReference type="InterPro" id="IPR000719">
    <property type="entry name" value="Prot_kinase_dom"/>
</dbReference>
<evidence type="ECO:0000256" key="6">
    <source>
        <dbReference type="SAM" id="MobiDB-lite"/>
    </source>
</evidence>
<feature type="region of interest" description="Disordered" evidence="6">
    <location>
        <begin position="185"/>
        <end position="206"/>
    </location>
</feature>
<evidence type="ECO:0000313" key="9">
    <source>
        <dbReference type="Proteomes" id="UP000192578"/>
    </source>
</evidence>
<keyword evidence="9" id="KW-1185">Reference proteome</keyword>
<dbReference type="Gene3D" id="1.10.510.10">
    <property type="entry name" value="Transferase(Phosphotransferase) domain 1"/>
    <property type="match status" value="1"/>
</dbReference>
<organism evidence="8 9">
    <name type="scientific">Hypsibius exemplaris</name>
    <name type="common">Freshwater tardigrade</name>
    <dbReference type="NCBI Taxonomy" id="2072580"/>
    <lineage>
        <taxon>Eukaryota</taxon>
        <taxon>Metazoa</taxon>
        <taxon>Ecdysozoa</taxon>
        <taxon>Tardigrada</taxon>
        <taxon>Eutardigrada</taxon>
        <taxon>Parachela</taxon>
        <taxon>Hypsibioidea</taxon>
        <taxon>Hypsibiidae</taxon>
        <taxon>Hypsibius</taxon>
    </lineage>
</organism>
<feature type="non-terminal residue" evidence="8">
    <location>
        <position position="1"/>
    </location>
</feature>
<dbReference type="EMBL" id="MTYJ01001388">
    <property type="protein sequence ID" value="OWA55733.1"/>
    <property type="molecule type" value="Genomic_DNA"/>
</dbReference>